<reference evidence="9" key="1">
    <citation type="submission" date="2025-08" db="UniProtKB">
        <authorList>
            <consortium name="RefSeq"/>
        </authorList>
    </citation>
    <scope>IDENTIFICATION</scope>
</reference>
<dbReference type="GO" id="GO:0016020">
    <property type="term" value="C:membrane"/>
    <property type="evidence" value="ECO:0007669"/>
    <property type="project" value="UniProtKB-SubCell"/>
</dbReference>
<dbReference type="RefSeq" id="XP_012409792.1">
    <property type="nucleotide sequence ID" value="XM_012554338.1"/>
</dbReference>
<comment type="subcellular location">
    <subcellularLocation>
        <location evidence="1">Membrane</location>
        <topology evidence="1">Single-pass membrane protein</topology>
    </subcellularLocation>
</comment>
<protein>
    <submittedName>
        <fullName evidence="9">Protein FAM205A-like</fullName>
    </submittedName>
</protein>
<evidence type="ECO:0000313" key="9">
    <source>
        <dbReference type="RefSeq" id="XP_012409792.1"/>
    </source>
</evidence>
<feature type="region of interest" description="Disordered" evidence="6">
    <location>
        <begin position="486"/>
        <end position="710"/>
    </location>
</feature>
<feature type="domain" description="SPATA31-like" evidence="7">
    <location>
        <begin position="3"/>
        <end position="77"/>
    </location>
</feature>
<feature type="compositionally biased region" description="Polar residues" evidence="6">
    <location>
        <begin position="701"/>
        <end position="710"/>
    </location>
</feature>
<proteinExistence type="inferred from homology"/>
<evidence type="ECO:0000256" key="2">
    <source>
        <dbReference type="ARBA" id="ARBA00022692"/>
    </source>
</evidence>
<keyword evidence="8" id="KW-1185">Reference proteome</keyword>
<name>A0A2Y9FXK7_TRIMA</name>
<accession>A0A2Y9FXK7</accession>
<dbReference type="STRING" id="127582.A0A2Y9FXK7"/>
<evidence type="ECO:0000256" key="1">
    <source>
        <dbReference type="ARBA" id="ARBA00004167"/>
    </source>
</evidence>
<dbReference type="AlphaFoldDB" id="A0A2Y9FXK7"/>
<comment type="similarity">
    <text evidence="5">Belongs to the SPATA31 family.</text>
</comment>
<feature type="compositionally biased region" description="Basic and acidic residues" evidence="6">
    <location>
        <begin position="667"/>
        <end position="684"/>
    </location>
</feature>
<evidence type="ECO:0000256" key="6">
    <source>
        <dbReference type="SAM" id="MobiDB-lite"/>
    </source>
</evidence>
<sequence length="710" mass="78589">MTVRRPSKEEAKKLQGQLSVMKSQGWLSQEGSVLQLLCADPCCHISNDMALDIQRLLTGKNTLITPTSAGISPRSACLEILFMSGVSKQNLQLGSKNSRELLLASVTSTLLQSAAQKSLTQMAALSTVVVSIQDYWDEHLQLGKGFQLPDVPRDSGTRSSSRLDETEVSVNKQEMIYSNHSLFHENQSLQPLRSQVSLLFLSTEVTNLTHAMALHMVTIFPAHLPFLSPEVLRLLEVHVKKWMRFQRWGLPRCVEESLRQLMPDSPFFYWPGNSQPVPFIMYDTFNACVVTIETISHKTWGSCVLYQTTQAFWVTKWSIMDQEQSCHCQKTPNSLALALPSPALKVLNGLYPQPGGQAEDSGNHLKQKHSQLFCSFSCLTTESLAVTYIHFQGLSTNRRTPQLPSNVPFLFKGPSFLHLLPNNPPRSTPLSSLPTPNWVSPPDHQQIQINLPFLTPAEYEALEWNLLERQLQLRWEFPAIFQRSQHAQSPMQYEPSNTPHSPETQLLLSPADQQPLPARSKASDNVNVPQPPAPEADGGKPLQDRTLQNDIPQGPKHLRVPGGPPAPFMPSPPPLTGTIRMRGAGPGLALHRGPRTALGRSAGGHAGSWRRGRSNRLKRRLRARAQSTPSPPAPSRERLRRVRPRQTPSAGRWAGHCGTGTAAAPAARDKVNVGPEEVARERALRRAAATHNCPRQGEGGVSSSSKTVPY</sequence>
<dbReference type="InParanoid" id="A0A2Y9FXK7"/>
<keyword evidence="2" id="KW-0812">Transmembrane</keyword>
<dbReference type="PANTHER" id="PTHR21859">
    <property type="entry name" value="ACROSOME-SPECIFIC PROTEIN"/>
    <property type="match status" value="1"/>
</dbReference>
<dbReference type="OrthoDB" id="9449847at2759"/>
<feature type="compositionally biased region" description="Polar residues" evidence="6">
    <location>
        <begin position="486"/>
        <end position="507"/>
    </location>
</feature>
<evidence type="ECO:0000256" key="3">
    <source>
        <dbReference type="ARBA" id="ARBA00022989"/>
    </source>
</evidence>
<evidence type="ECO:0000256" key="4">
    <source>
        <dbReference type="ARBA" id="ARBA00023136"/>
    </source>
</evidence>
<evidence type="ECO:0000259" key="7">
    <source>
        <dbReference type="Pfam" id="PF15371"/>
    </source>
</evidence>
<dbReference type="InterPro" id="IPR027970">
    <property type="entry name" value="SPATA31-like"/>
</dbReference>
<dbReference type="Pfam" id="PF15371">
    <property type="entry name" value="DUF4599"/>
    <property type="match status" value="1"/>
</dbReference>
<feature type="compositionally biased region" description="Basic residues" evidence="6">
    <location>
        <begin position="608"/>
        <end position="623"/>
    </location>
</feature>
<feature type="compositionally biased region" description="Pro residues" evidence="6">
    <location>
        <begin position="562"/>
        <end position="575"/>
    </location>
</feature>
<keyword evidence="4" id="KW-0472">Membrane</keyword>
<organism evidence="8 9">
    <name type="scientific">Trichechus manatus latirostris</name>
    <name type="common">Florida manatee</name>
    <dbReference type="NCBI Taxonomy" id="127582"/>
    <lineage>
        <taxon>Eukaryota</taxon>
        <taxon>Metazoa</taxon>
        <taxon>Chordata</taxon>
        <taxon>Craniata</taxon>
        <taxon>Vertebrata</taxon>
        <taxon>Euteleostomi</taxon>
        <taxon>Mammalia</taxon>
        <taxon>Eutheria</taxon>
        <taxon>Afrotheria</taxon>
        <taxon>Sirenia</taxon>
        <taxon>Trichechidae</taxon>
        <taxon>Trichechus</taxon>
    </lineage>
</organism>
<dbReference type="KEGG" id="tmu:101359435"/>
<evidence type="ECO:0000313" key="8">
    <source>
        <dbReference type="Proteomes" id="UP000248480"/>
    </source>
</evidence>
<dbReference type="GeneID" id="101359435"/>
<gene>
    <name evidence="9" type="primary">LOC101359435</name>
</gene>
<dbReference type="Proteomes" id="UP000248480">
    <property type="component" value="Unplaced"/>
</dbReference>
<keyword evidence="3" id="KW-1133">Transmembrane helix</keyword>
<dbReference type="PANTHER" id="PTHR21859:SF15">
    <property type="entry name" value="PROTEIN SPATA31F1-RELATED"/>
    <property type="match status" value="1"/>
</dbReference>
<evidence type="ECO:0000256" key="5">
    <source>
        <dbReference type="ARBA" id="ARBA00035009"/>
    </source>
</evidence>